<feature type="non-terminal residue" evidence="7">
    <location>
        <position position="60"/>
    </location>
</feature>
<dbReference type="NCBIfam" id="TIGR02532">
    <property type="entry name" value="IV_pilin_GFxxxE"/>
    <property type="match status" value="1"/>
</dbReference>
<evidence type="ECO:0008006" key="8">
    <source>
        <dbReference type="Google" id="ProtNLM"/>
    </source>
</evidence>
<keyword evidence="5 6" id="KW-0472">Membrane</keyword>
<sequence length="60" mass="6482">MKRMKKLGLRRLGGKRGFTLIELLIVMVILAILAGVVIMAVGGVFGTAHESAYESVKPQL</sequence>
<dbReference type="SUPFAM" id="SSF54523">
    <property type="entry name" value="Pili subunits"/>
    <property type="match status" value="1"/>
</dbReference>
<dbReference type="GO" id="GO:0015627">
    <property type="term" value="C:type II protein secretion system complex"/>
    <property type="evidence" value="ECO:0007669"/>
    <property type="project" value="InterPro"/>
</dbReference>
<comment type="subcellular location">
    <subcellularLocation>
        <location evidence="1">Membrane</location>
        <topology evidence="1">Single-pass membrane protein</topology>
    </subcellularLocation>
</comment>
<evidence type="ECO:0000256" key="6">
    <source>
        <dbReference type="SAM" id="Phobius"/>
    </source>
</evidence>
<reference evidence="7" key="1">
    <citation type="journal article" date="2014" name="Front. Microbiol.">
        <title>High frequency of phylogenetically diverse reductive dehalogenase-homologous genes in deep subseafloor sedimentary metagenomes.</title>
        <authorList>
            <person name="Kawai M."/>
            <person name="Futagami T."/>
            <person name="Toyoda A."/>
            <person name="Takaki Y."/>
            <person name="Nishi S."/>
            <person name="Hori S."/>
            <person name="Arai W."/>
            <person name="Tsubouchi T."/>
            <person name="Morono Y."/>
            <person name="Uchiyama I."/>
            <person name="Ito T."/>
            <person name="Fujiyama A."/>
            <person name="Inagaki F."/>
            <person name="Takami H."/>
        </authorList>
    </citation>
    <scope>NUCLEOTIDE SEQUENCE</scope>
    <source>
        <strain evidence="7">Expedition CK06-06</strain>
    </source>
</reference>
<name>X0UT98_9ZZZZ</name>
<dbReference type="Gene3D" id="3.30.700.10">
    <property type="entry name" value="Glycoprotein, Type 4 Pilin"/>
    <property type="match status" value="1"/>
</dbReference>
<dbReference type="EMBL" id="BARS01021913">
    <property type="protein sequence ID" value="GAG09069.1"/>
    <property type="molecule type" value="Genomic_DNA"/>
</dbReference>
<evidence type="ECO:0000256" key="1">
    <source>
        <dbReference type="ARBA" id="ARBA00004167"/>
    </source>
</evidence>
<dbReference type="InterPro" id="IPR002416">
    <property type="entry name" value="T2SS_protein-GspH"/>
</dbReference>
<gene>
    <name evidence="7" type="ORF">S01H1_35110</name>
</gene>
<evidence type="ECO:0000256" key="4">
    <source>
        <dbReference type="ARBA" id="ARBA00022989"/>
    </source>
</evidence>
<evidence type="ECO:0000256" key="5">
    <source>
        <dbReference type="ARBA" id="ARBA00023136"/>
    </source>
</evidence>
<dbReference type="PROSITE" id="PS00409">
    <property type="entry name" value="PROKAR_NTER_METHYL"/>
    <property type="match status" value="1"/>
</dbReference>
<accession>X0UT98</accession>
<dbReference type="GO" id="GO:0016020">
    <property type="term" value="C:membrane"/>
    <property type="evidence" value="ECO:0007669"/>
    <property type="project" value="UniProtKB-SubCell"/>
</dbReference>
<dbReference type="GO" id="GO:0015628">
    <property type="term" value="P:protein secretion by the type II secretion system"/>
    <property type="evidence" value="ECO:0007669"/>
    <property type="project" value="InterPro"/>
</dbReference>
<feature type="transmembrane region" description="Helical" evidence="6">
    <location>
        <begin position="20"/>
        <end position="45"/>
    </location>
</feature>
<protein>
    <recommendedName>
        <fullName evidence="8">Prepilin-type N-terminal cleavage/methylation domain-containing protein</fullName>
    </recommendedName>
</protein>
<dbReference type="InterPro" id="IPR045584">
    <property type="entry name" value="Pilin-like"/>
</dbReference>
<evidence type="ECO:0000256" key="2">
    <source>
        <dbReference type="ARBA" id="ARBA00022481"/>
    </source>
</evidence>
<keyword evidence="2" id="KW-0488">Methylation</keyword>
<organism evidence="7">
    <name type="scientific">marine sediment metagenome</name>
    <dbReference type="NCBI Taxonomy" id="412755"/>
    <lineage>
        <taxon>unclassified sequences</taxon>
        <taxon>metagenomes</taxon>
        <taxon>ecological metagenomes</taxon>
    </lineage>
</organism>
<dbReference type="AlphaFoldDB" id="X0UT98"/>
<evidence type="ECO:0000256" key="3">
    <source>
        <dbReference type="ARBA" id="ARBA00022692"/>
    </source>
</evidence>
<dbReference type="Pfam" id="PF07963">
    <property type="entry name" value="N_methyl"/>
    <property type="match status" value="1"/>
</dbReference>
<keyword evidence="4 6" id="KW-1133">Transmembrane helix</keyword>
<dbReference type="PRINTS" id="PR00885">
    <property type="entry name" value="BCTERIALGSPH"/>
</dbReference>
<comment type="caution">
    <text evidence="7">The sequence shown here is derived from an EMBL/GenBank/DDBJ whole genome shotgun (WGS) entry which is preliminary data.</text>
</comment>
<keyword evidence="3 6" id="KW-0812">Transmembrane</keyword>
<dbReference type="InterPro" id="IPR012902">
    <property type="entry name" value="N_methyl_site"/>
</dbReference>
<evidence type="ECO:0000313" key="7">
    <source>
        <dbReference type="EMBL" id="GAG09069.1"/>
    </source>
</evidence>
<proteinExistence type="predicted"/>